<evidence type="ECO:0000313" key="4">
    <source>
        <dbReference type="Proteomes" id="UP000597877"/>
    </source>
</evidence>
<feature type="region of interest" description="Disordered" evidence="1">
    <location>
        <begin position="1"/>
        <end position="20"/>
    </location>
</feature>
<accession>A0ABR7F1U1</accession>
<keyword evidence="4" id="KW-1185">Reference proteome</keyword>
<gene>
    <name evidence="3" type="ORF">H8S00_06260</name>
</gene>
<comment type="caution">
    <text evidence="3">The sequence shown here is derived from an EMBL/GenBank/DDBJ whole genome shotgun (WGS) entry which is preliminary data.</text>
</comment>
<reference evidence="3 4" key="1">
    <citation type="submission" date="2020-08" db="EMBL/GenBank/DDBJ databases">
        <title>Genome public.</title>
        <authorList>
            <person name="Liu C."/>
            <person name="Sun Q."/>
        </authorList>
    </citation>
    <scope>NUCLEOTIDE SEQUENCE [LARGE SCALE GENOMIC DNA]</scope>
    <source>
        <strain evidence="3 4">BX4</strain>
    </source>
</reference>
<protein>
    <submittedName>
        <fullName evidence="3">Uncharacterized protein</fullName>
    </submittedName>
</protein>
<organism evidence="3 4">
    <name type="scientific">Eubacterium segne</name>
    <dbReference type="NCBI Taxonomy" id="2763045"/>
    <lineage>
        <taxon>Bacteria</taxon>
        <taxon>Bacillati</taxon>
        <taxon>Bacillota</taxon>
        <taxon>Clostridia</taxon>
        <taxon>Eubacteriales</taxon>
        <taxon>Eubacteriaceae</taxon>
        <taxon>Eubacterium</taxon>
    </lineage>
</organism>
<keyword evidence="2" id="KW-1133">Transmembrane helix</keyword>
<sequence length="196" mass="22728">MEKSNIEDKISVDNQPVDDIPEASTDFNEELSDFSENKVHSFVRLSDKYDDIMSSSYTLILVGIVGIIFMILVWMKIIPLPISSETSWLFNSVMGGVFIIFIIAGIVSFMHAKQVRIEADAEDKLIEELLSWADENIHAEDIDEDLDTTQPMELLYFNRADKIRDLLMYQFENADEALIYEYTEQIYQKLYENNED</sequence>
<feature type="transmembrane region" description="Helical" evidence="2">
    <location>
        <begin position="89"/>
        <end position="109"/>
    </location>
</feature>
<keyword evidence="2" id="KW-0472">Membrane</keyword>
<evidence type="ECO:0000313" key="3">
    <source>
        <dbReference type="EMBL" id="MBC5667584.1"/>
    </source>
</evidence>
<name>A0ABR7F1U1_9FIRM</name>
<proteinExistence type="predicted"/>
<keyword evidence="2" id="KW-0812">Transmembrane</keyword>
<feature type="compositionally biased region" description="Basic and acidic residues" evidence="1">
    <location>
        <begin position="1"/>
        <end position="11"/>
    </location>
</feature>
<dbReference type="Proteomes" id="UP000597877">
    <property type="component" value="Unassembled WGS sequence"/>
</dbReference>
<evidence type="ECO:0000256" key="2">
    <source>
        <dbReference type="SAM" id="Phobius"/>
    </source>
</evidence>
<feature type="transmembrane region" description="Helical" evidence="2">
    <location>
        <begin position="57"/>
        <end position="77"/>
    </location>
</feature>
<evidence type="ECO:0000256" key="1">
    <source>
        <dbReference type="SAM" id="MobiDB-lite"/>
    </source>
</evidence>
<dbReference type="RefSeq" id="WP_118588460.1">
    <property type="nucleotide sequence ID" value="NZ_JACOOZ010000003.1"/>
</dbReference>
<dbReference type="EMBL" id="JACOOZ010000003">
    <property type="protein sequence ID" value="MBC5667584.1"/>
    <property type="molecule type" value="Genomic_DNA"/>
</dbReference>